<comment type="caution">
    <text evidence="1">The sequence shown here is derived from an EMBL/GenBank/DDBJ whole genome shotgun (WGS) entry which is preliminary data.</text>
</comment>
<organism evidence="1 2">
    <name type="scientific">Goodea atripinnis</name>
    <dbReference type="NCBI Taxonomy" id="208336"/>
    <lineage>
        <taxon>Eukaryota</taxon>
        <taxon>Metazoa</taxon>
        <taxon>Chordata</taxon>
        <taxon>Craniata</taxon>
        <taxon>Vertebrata</taxon>
        <taxon>Euteleostomi</taxon>
        <taxon>Actinopterygii</taxon>
        <taxon>Neopterygii</taxon>
        <taxon>Teleostei</taxon>
        <taxon>Neoteleostei</taxon>
        <taxon>Acanthomorphata</taxon>
        <taxon>Ovalentaria</taxon>
        <taxon>Atherinomorphae</taxon>
        <taxon>Cyprinodontiformes</taxon>
        <taxon>Goodeidae</taxon>
        <taxon>Goodea</taxon>
    </lineage>
</organism>
<name>A0ABV0NXQ9_9TELE</name>
<protein>
    <submittedName>
        <fullName evidence="1">Uncharacterized protein</fullName>
    </submittedName>
</protein>
<proteinExistence type="predicted"/>
<reference evidence="1 2" key="1">
    <citation type="submission" date="2021-06" db="EMBL/GenBank/DDBJ databases">
        <authorList>
            <person name="Palmer J.M."/>
        </authorList>
    </citation>
    <scope>NUCLEOTIDE SEQUENCE [LARGE SCALE GENOMIC DNA]</scope>
    <source>
        <strain evidence="1 2">GA_2019</strain>
        <tissue evidence="1">Muscle</tissue>
    </source>
</reference>
<evidence type="ECO:0000313" key="1">
    <source>
        <dbReference type="EMBL" id="MEQ2176153.1"/>
    </source>
</evidence>
<keyword evidence="2" id="KW-1185">Reference proteome</keyword>
<dbReference type="EMBL" id="JAHRIO010052883">
    <property type="protein sequence ID" value="MEQ2176153.1"/>
    <property type="molecule type" value="Genomic_DNA"/>
</dbReference>
<evidence type="ECO:0000313" key="2">
    <source>
        <dbReference type="Proteomes" id="UP001476798"/>
    </source>
</evidence>
<dbReference type="Proteomes" id="UP001476798">
    <property type="component" value="Unassembled WGS sequence"/>
</dbReference>
<sequence length="144" mass="16124">MTVRLMGLSNAPFPLTAIFKRVFKQVRETYDGVCTAIQKSHPLEQRGGASFSGNHRISVYILLELKKNPNQAHKYDIWCIKAAPPGGVPFSRMKAGLWKGNTQQSCAELFRAGQIKQVEKVHKLPLGVNECVHVFFVLYVSVLP</sequence>
<accession>A0ABV0NXQ9</accession>
<gene>
    <name evidence="1" type="ORF">GOODEAATRI_025106</name>
</gene>